<organism evidence="4 5">
    <name type="scientific">Candidatus Gottesmanbacteria bacterium RBG_16_37_8</name>
    <dbReference type="NCBI Taxonomy" id="1798371"/>
    <lineage>
        <taxon>Bacteria</taxon>
        <taxon>Candidatus Gottesmaniibacteriota</taxon>
    </lineage>
</organism>
<feature type="transmembrane region" description="Helical" evidence="1">
    <location>
        <begin position="48"/>
        <end position="72"/>
    </location>
</feature>
<dbReference type="PANTHER" id="PTHR42208:SF1">
    <property type="entry name" value="HEAVY METAL TRANSPORTER"/>
    <property type="match status" value="1"/>
</dbReference>
<dbReference type="Pfam" id="PF13386">
    <property type="entry name" value="DsbD_2"/>
    <property type="match status" value="1"/>
</dbReference>
<evidence type="ECO:0008006" key="6">
    <source>
        <dbReference type="Google" id="ProtNLM"/>
    </source>
</evidence>
<evidence type="ECO:0000259" key="3">
    <source>
        <dbReference type="Pfam" id="PF13473"/>
    </source>
</evidence>
<dbReference type="InterPro" id="IPR039447">
    <property type="entry name" value="UreH-like_TM_dom"/>
</dbReference>
<evidence type="ECO:0000313" key="4">
    <source>
        <dbReference type="EMBL" id="OGG03833.1"/>
    </source>
</evidence>
<accession>A0A1F5YUS5</accession>
<name>A0A1F5YUS5_9BACT</name>
<dbReference type="SUPFAM" id="SSF49503">
    <property type="entry name" value="Cupredoxins"/>
    <property type="match status" value="1"/>
</dbReference>
<dbReference type="Pfam" id="PF13473">
    <property type="entry name" value="Cupredoxin_1"/>
    <property type="match status" value="1"/>
</dbReference>
<dbReference type="EMBL" id="MFJA01000012">
    <property type="protein sequence ID" value="OGG03833.1"/>
    <property type="molecule type" value="Genomic_DNA"/>
</dbReference>
<proteinExistence type="predicted"/>
<keyword evidence="1" id="KW-0812">Transmembrane</keyword>
<protein>
    <recommendedName>
        <fullName evidence="6">Urease accessory protein UreH-like transmembrane domain-containing protein</fullName>
    </recommendedName>
</protein>
<keyword evidence="1" id="KW-1133">Transmembrane helix</keyword>
<reference evidence="4 5" key="1">
    <citation type="journal article" date="2016" name="Nat. Commun.">
        <title>Thousands of microbial genomes shed light on interconnected biogeochemical processes in an aquifer system.</title>
        <authorList>
            <person name="Anantharaman K."/>
            <person name="Brown C.T."/>
            <person name="Hug L.A."/>
            <person name="Sharon I."/>
            <person name="Castelle C.J."/>
            <person name="Probst A.J."/>
            <person name="Thomas B.C."/>
            <person name="Singh A."/>
            <person name="Wilkins M.J."/>
            <person name="Karaoz U."/>
            <person name="Brodie E.L."/>
            <person name="Williams K.H."/>
            <person name="Hubbard S.S."/>
            <person name="Banfield J.F."/>
        </authorList>
    </citation>
    <scope>NUCLEOTIDE SEQUENCE [LARGE SCALE GENOMIC DNA]</scope>
</reference>
<dbReference type="STRING" id="1798371.A2W14_04800"/>
<evidence type="ECO:0000256" key="1">
    <source>
        <dbReference type="SAM" id="Phobius"/>
    </source>
</evidence>
<dbReference type="PANTHER" id="PTHR42208">
    <property type="entry name" value="HEAVY METAL TRANSPORTER-RELATED"/>
    <property type="match status" value="1"/>
</dbReference>
<evidence type="ECO:0000259" key="2">
    <source>
        <dbReference type="Pfam" id="PF13386"/>
    </source>
</evidence>
<comment type="caution">
    <text evidence="4">The sequence shown here is derived from an EMBL/GenBank/DDBJ whole genome shotgun (WGS) entry which is preliminary data.</text>
</comment>
<sequence>MDIYAIFLTGLLTGGLTCMAVQGGLLTATLAQREEERLHDKSLRQNNFFPILAFLIAKLFAYTLLGFFLGYLGSFFHLSITTQVILHIAIGIFMIGTALNILKVHPVFRYFVIQPPRFLLRLVKNQTRSKDIFAPALVGAFTIFIPCGTTQAMMALALGTGNPFYSALILFSFVLGTAPLFFLLGLLATKLNSLFESVFMKIAAFAIIILAVFNLNNAVSLSGSKFTLQYFWRDFACTALSVCQNQVLAIAESQPAKEATIYFGSDGYSPNTITVPKSSQVRINLVNQKAGGCIQAFTIPNLNVQKIVRKGTSDYLVFNTPDTPQDIRFTCSMGMYEGIIHVI</sequence>
<gene>
    <name evidence="4" type="ORF">A2W14_04800</name>
</gene>
<feature type="transmembrane region" description="Helical" evidence="1">
    <location>
        <begin position="132"/>
        <end position="158"/>
    </location>
</feature>
<evidence type="ECO:0000313" key="5">
    <source>
        <dbReference type="Proteomes" id="UP000176665"/>
    </source>
</evidence>
<feature type="transmembrane region" description="Helical" evidence="1">
    <location>
        <begin position="164"/>
        <end position="186"/>
    </location>
</feature>
<dbReference type="Gene3D" id="2.60.40.420">
    <property type="entry name" value="Cupredoxins - blue copper proteins"/>
    <property type="match status" value="1"/>
</dbReference>
<feature type="domain" description="EfeO-type cupredoxin-like" evidence="3">
    <location>
        <begin position="251"/>
        <end position="340"/>
    </location>
</feature>
<dbReference type="AlphaFoldDB" id="A0A1F5YUS5"/>
<dbReference type="InterPro" id="IPR008972">
    <property type="entry name" value="Cupredoxin"/>
</dbReference>
<feature type="transmembrane region" description="Helical" evidence="1">
    <location>
        <begin position="6"/>
        <end position="28"/>
    </location>
</feature>
<dbReference type="InterPro" id="IPR028096">
    <property type="entry name" value="EfeO_Cupredoxin"/>
</dbReference>
<dbReference type="Proteomes" id="UP000176665">
    <property type="component" value="Unassembled WGS sequence"/>
</dbReference>
<feature type="transmembrane region" description="Helical" evidence="1">
    <location>
        <begin position="84"/>
        <end position="111"/>
    </location>
</feature>
<keyword evidence="1" id="KW-0472">Membrane</keyword>
<feature type="transmembrane region" description="Helical" evidence="1">
    <location>
        <begin position="198"/>
        <end position="215"/>
    </location>
</feature>
<feature type="domain" description="Urease accessory protein UreH-like transmembrane" evidence="2">
    <location>
        <begin position="5"/>
        <end position="212"/>
    </location>
</feature>